<dbReference type="InterPro" id="IPR036390">
    <property type="entry name" value="WH_DNA-bd_sf"/>
</dbReference>
<proteinExistence type="predicted"/>
<comment type="caution">
    <text evidence="1">The sequence shown here is derived from an EMBL/GenBank/DDBJ whole genome shotgun (WGS) entry which is preliminary data.</text>
</comment>
<sequence>MLGQNQTMPKMVRLEIIEYILRRYGILRAPDLARVLNWKVREVNRVLRQLEGIGRVKRTKLGRSYAWSSLEESHLTPMYY</sequence>
<dbReference type="AlphaFoldDB" id="X1PIM4"/>
<evidence type="ECO:0008006" key="2">
    <source>
        <dbReference type="Google" id="ProtNLM"/>
    </source>
</evidence>
<dbReference type="EMBL" id="BARV01024942">
    <property type="protein sequence ID" value="GAI38890.1"/>
    <property type="molecule type" value="Genomic_DNA"/>
</dbReference>
<reference evidence="1" key="1">
    <citation type="journal article" date="2014" name="Front. Microbiol.">
        <title>High frequency of phylogenetically diverse reductive dehalogenase-homologous genes in deep subseafloor sedimentary metagenomes.</title>
        <authorList>
            <person name="Kawai M."/>
            <person name="Futagami T."/>
            <person name="Toyoda A."/>
            <person name="Takaki Y."/>
            <person name="Nishi S."/>
            <person name="Hori S."/>
            <person name="Arai W."/>
            <person name="Tsubouchi T."/>
            <person name="Morono Y."/>
            <person name="Uchiyama I."/>
            <person name="Ito T."/>
            <person name="Fujiyama A."/>
            <person name="Inagaki F."/>
            <person name="Takami H."/>
        </authorList>
    </citation>
    <scope>NUCLEOTIDE SEQUENCE</scope>
    <source>
        <strain evidence="1">Expedition CK06-06</strain>
    </source>
</reference>
<gene>
    <name evidence="1" type="ORF">S06H3_40613</name>
</gene>
<name>X1PIM4_9ZZZZ</name>
<protein>
    <recommendedName>
        <fullName evidence="2">Helix-turn-helix type 11 domain-containing protein</fullName>
    </recommendedName>
</protein>
<evidence type="ECO:0000313" key="1">
    <source>
        <dbReference type="EMBL" id="GAI38890.1"/>
    </source>
</evidence>
<organism evidence="1">
    <name type="scientific">marine sediment metagenome</name>
    <dbReference type="NCBI Taxonomy" id="412755"/>
    <lineage>
        <taxon>unclassified sequences</taxon>
        <taxon>metagenomes</taxon>
        <taxon>ecological metagenomes</taxon>
    </lineage>
</organism>
<dbReference type="SUPFAM" id="SSF46785">
    <property type="entry name" value="Winged helix' DNA-binding domain"/>
    <property type="match status" value="1"/>
</dbReference>
<accession>X1PIM4</accession>